<reference evidence="1 2" key="1">
    <citation type="submission" date="2024-07" db="EMBL/GenBank/DDBJ databases">
        <title>Section-level genome sequencing and comparative genomics of Aspergillus sections Usti and Cavernicolus.</title>
        <authorList>
            <consortium name="Lawrence Berkeley National Laboratory"/>
            <person name="Nybo J.L."/>
            <person name="Vesth T.C."/>
            <person name="Theobald S."/>
            <person name="Frisvad J.C."/>
            <person name="Larsen T.O."/>
            <person name="Kjaerboelling I."/>
            <person name="Rothschild-Mancinelli K."/>
            <person name="Lyhne E.K."/>
            <person name="Kogle M.E."/>
            <person name="Barry K."/>
            <person name="Clum A."/>
            <person name="Na H."/>
            <person name="Ledsgaard L."/>
            <person name="Lin J."/>
            <person name="Lipzen A."/>
            <person name="Kuo A."/>
            <person name="Riley R."/>
            <person name="Mondo S."/>
            <person name="Labutti K."/>
            <person name="Haridas S."/>
            <person name="Pangalinan J."/>
            <person name="Salamov A.A."/>
            <person name="Simmons B.A."/>
            <person name="Magnuson J.K."/>
            <person name="Chen J."/>
            <person name="Drula E."/>
            <person name="Henrissat B."/>
            <person name="Wiebenga A."/>
            <person name="Lubbers R.J."/>
            <person name="Gomes A.C."/>
            <person name="Makela M.R."/>
            <person name="Stajich J."/>
            <person name="Grigoriev I.V."/>
            <person name="Mortensen U.H."/>
            <person name="De Vries R.P."/>
            <person name="Baker S.E."/>
            <person name="Andersen M.R."/>
        </authorList>
    </citation>
    <scope>NUCLEOTIDE SEQUENCE [LARGE SCALE GENOMIC DNA]</scope>
    <source>
        <strain evidence="1 2">CBS 588.65</strain>
    </source>
</reference>
<dbReference type="Proteomes" id="UP001610334">
    <property type="component" value="Unassembled WGS sequence"/>
</dbReference>
<sequence length="53" mass="5733">MAVPSSKPSSKMTTRSYTNTSLRSHLTLSLIANCPITRTNFPGSFRSQLGDSS</sequence>
<gene>
    <name evidence="1" type="ORF">BJX63DRAFT_393167</name>
</gene>
<comment type="caution">
    <text evidence="1">The sequence shown here is derived from an EMBL/GenBank/DDBJ whole genome shotgun (WGS) entry which is preliminary data.</text>
</comment>
<protein>
    <submittedName>
        <fullName evidence="1">Uncharacterized protein</fullName>
    </submittedName>
</protein>
<dbReference type="EMBL" id="JBFXLT010000035">
    <property type="protein sequence ID" value="KAL2814190.1"/>
    <property type="molecule type" value="Genomic_DNA"/>
</dbReference>
<name>A0ABR4HFC9_9EURO</name>
<proteinExistence type="predicted"/>
<organism evidence="1 2">
    <name type="scientific">Aspergillus granulosus</name>
    <dbReference type="NCBI Taxonomy" id="176169"/>
    <lineage>
        <taxon>Eukaryota</taxon>
        <taxon>Fungi</taxon>
        <taxon>Dikarya</taxon>
        <taxon>Ascomycota</taxon>
        <taxon>Pezizomycotina</taxon>
        <taxon>Eurotiomycetes</taxon>
        <taxon>Eurotiomycetidae</taxon>
        <taxon>Eurotiales</taxon>
        <taxon>Aspergillaceae</taxon>
        <taxon>Aspergillus</taxon>
        <taxon>Aspergillus subgen. Nidulantes</taxon>
    </lineage>
</organism>
<keyword evidence="2" id="KW-1185">Reference proteome</keyword>
<evidence type="ECO:0000313" key="2">
    <source>
        <dbReference type="Proteomes" id="UP001610334"/>
    </source>
</evidence>
<accession>A0ABR4HFC9</accession>
<evidence type="ECO:0000313" key="1">
    <source>
        <dbReference type="EMBL" id="KAL2814190.1"/>
    </source>
</evidence>